<evidence type="ECO:0000259" key="13">
    <source>
        <dbReference type="Pfam" id="PF07715"/>
    </source>
</evidence>
<evidence type="ECO:0000256" key="11">
    <source>
        <dbReference type="RuleBase" id="RU003357"/>
    </source>
</evidence>
<comment type="caution">
    <text evidence="14">The sequence shown here is derived from an EMBL/GenBank/DDBJ whole genome shotgun (WGS) entry which is preliminary data.</text>
</comment>
<accession>A0ABV5FLF1</accession>
<dbReference type="InterPro" id="IPR008969">
    <property type="entry name" value="CarboxyPept-like_regulatory"/>
</dbReference>
<evidence type="ECO:0000256" key="2">
    <source>
        <dbReference type="ARBA" id="ARBA00022448"/>
    </source>
</evidence>
<dbReference type="EMBL" id="JBHMEX010000032">
    <property type="protein sequence ID" value="MFB9064353.1"/>
    <property type="molecule type" value="Genomic_DNA"/>
</dbReference>
<keyword evidence="9 10" id="KW-0998">Cell outer membrane</keyword>
<protein>
    <submittedName>
        <fullName evidence="14">TonB-dependent receptor domain-containing protein</fullName>
    </submittedName>
</protein>
<comment type="subcellular location">
    <subcellularLocation>
        <location evidence="1 10">Cell outer membrane</location>
        <topology evidence="1 10">Multi-pass membrane protein</topology>
    </subcellularLocation>
</comment>
<keyword evidence="8 14" id="KW-0675">Receptor</keyword>
<dbReference type="PROSITE" id="PS52016">
    <property type="entry name" value="TONB_DEPENDENT_REC_3"/>
    <property type="match status" value="1"/>
</dbReference>
<sequence>MKYFVILFFFITTAISAQQLLVKGHVIESITQKPLQSVTVLDVESNKWTITDEKGYFEIKLNDTKQFNLNFHLLGKQEKNIVYTKEQVLKPIVVTLENDDLRLKEIIVTARKGKNFSEIIMGKQAINQVQAFSLSDVLEQLPGQATTNFDMNEFKTIAFRTVKPNTISNSAYGNKSFGTAIVVDGIPISNNENMQSYVGNYGANGTGPFSPNLLGFGDPSANDFNGYFSNANFGADLRQISTGNIEKIEVVQGIPSAKYGDLTSGLIKIEQKAGQSPFRIYASLRDGTSEYGFSKGFKISDDFGFLNASLNYTKSNSEPRVSYTKYDRVNTSLMWSWANKNIRNSFSVDYGFNNDNVNYEAEGTDDKIVKNKKTDLSISNRFKMNFSDSYFDNLDVNFNFSYGEQNTFESKVVNVGGTIVGTSTAEGVYEGSYTLPSYTSIKAVEGIPISSFLSADLHKSISSDSWIHNISYGTAIRMSDNKGRGRLGSPETMNSAFTNGNGGSGQAFRPYNYADNVLAEYQFSLYAEDNMVKNWDRSALTIDAGLRYDNQYGYSFLAPRINTSYAQDNFKIRGGFGLTSKAPSLNQVYTGPRYYDAVLGDYRLPGYYNLGIVQTFIDYPNNENLKPSKSLRSEIGFDYKLPFATVNVTGFYNNLYDGITSQQLPTTRQVADLQINYNGNQTPTYTITGYSPFYYLQTQLVNKYVSKDKGIEFFMNFDKTFIKNISFDFNGSYVQTTNRNDVDSYYRSTDAKTPEKYGLYKPYDENYKGFNLSGNISYHLPKIGMVIAVRSEHFIINDNNYTKDNELYAYLDQNLNKVLIPKEDQNNTALYGHIMKTKSAYDRELQKVYHNFNLRVSKDFLNGFRFSFYANNFLDLKQTEINLVNGAYVQRIKPDMVQLSFGTKIEYQF</sequence>
<evidence type="ECO:0000313" key="15">
    <source>
        <dbReference type="Proteomes" id="UP001589589"/>
    </source>
</evidence>
<reference evidence="14 15" key="1">
    <citation type="submission" date="2024-09" db="EMBL/GenBank/DDBJ databases">
        <authorList>
            <person name="Sun Q."/>
            <person name="Mori K."/>
        </authorList>
    </citation>
    <scope>NUCLEOTIDE SEQUENCE [LARGE SCALE GENOMIC DNA]</scope>
    <source>
        <strain evidence="14 15">CECT 7908</strain>
    </source>
</reference>
<dbReference type="RefSeq" id="WP_290266466.1">
    <property type="nucleotide sequence ID" value="NZ_JAUFQQ010000005.1"/>
</dbReference>
<evidence type="ECO:0000256" key="6">
    <source>
        <dbReference type="ARBA" id="ARBA00023077"/>
    </source>
</evidence>
<evidence type="ECO:0000256" key="5">
    <source>
        <dbReference type="ARBA" id="ARBA00022729"/>
    </source>
</evidence>
<evidence type="ECO:0000259" key="12">
    <source>
        <dbReference type="Pfam" id="PF00593"/>
    </source>
</evidence>
<dbReference type="InterPro" id="IPR012910">
    <property type="entry name" value="Plug_dom"/>
</dbReference>
<dbReference type="InterPro" id="IPR000531">
    <property type="entry name" value="Beta-barrel_TonB"/>
</dbReference>
<feature type="domain" description="TonB-dependent receptor-like beta-barrel" evidence="12">
    <location>
        <begin position="334"/>
        <end position="681"/>
    </location>
</feature>
<dbReference type="Pfam" id="PF00593">
    <property type="entry name" value="TonB_dep_Rec_b-barrel"/>
    <property type="match status" value="1"/>
</dbReference>
<dbReference type="PANTHER" id="PTHR30069">
    <property type="entry name" value="TONB-DEPENDENT OUTER MEMBRANE RECEPTOR"/>
    <property type="match status" value="1"/>
</dbReference>
<dbReference type="Pfam" id="PF13715">
    <property type="entry name" value="CarbopepD_reg_2"/>
    <property type="match status" value="1"/>
</dbReference>
<dbReference type="InterPro" id="IPR037066">
    <property type="entry name" value="Plug_dom_sf"/>
</dbReference>
<dbReference type="Proteomes" id="UP001589589">
    <property type="component" value="Unassembled WGS sequence"/>
</dbReference>
<dbReference type="InterPro" id="IPR039426">
    <property type="entry name" value="TonB-dep_rcpt-like"/>
</dbReference>
<keyword evidence="6 11" id="KW-0798">TonB box</keyword>
<evidence type="ECO:0000256" key="9">
    <source>
        <dbReference type="ARBA" id="ARBA00023237"/>
    </source>
</evidence>
<keyword evidence="7 10" id="KW-0472">Membrane</keyword>
<proteinExistence type="inferred from homology"/>
<feature type="domain" description="TonB-dependent receptor plug" evidence="13">
    <location>
        <begin position="120"/>
        <end position="262"/>
    </location>
</feature>
<evidence type="ECO:0000256" key="7">
    <source>
        <dbReference type="ARBA" id="ARBA00023136"/>
    </source>
</evidence>
<evidence type="ECO:0000256" key="10">
    <source>
        <dbReference type="PROSITE-ProRule" id="PRU01360"/>
    </source>
</evidence>
<dbReference type="Pfam" id="PF07715">
    <property type="entry name" value="Plug"/>
    <property type="match status" value="1"/>
</dbReference>
<organism evidence="14 15">
    <name type="scientific">Flavobacterium branchiarum</name>
    <dbReference type="NCBI Taxonomy" id="1114870"/>
    <lineage>
        <taxon>Bacteria</taxon>
        <taxon>Pseudomonadati</taxon>
        <taxon>Bacteroidota</taxon>
        <taxon>Flavobacteriia</taxon>
        <taxon>Flavobacteriales</taxon>
        <taxon>Flavobacteriaceae</taxon>
        <taxon>Flavobacterium</taxon>
    </lineage>
</organism>
<keyword evidence="3 10" id="KW-1134">Transmembrane beta strand</keyword>
<gene>
    <name evidence="14" type="ORF">ACFFUQ_09985</name>
</gene>
<evidence type="ECO:0000256" key="3">
    <source>
        <dbReference type="ARBA" id="ARBA00022452"/>
    </source>
</evidence>
<comment type="similarity">
    <text evidence="10 11">Belongs to the TonB-dependent receptor family.</text>
</comment>
<keyword evidence="4 10" id="KW-0812">Transmembrane</keyword>
<evidence type="ECO:0000256" key="1">
    <source>
        <dbReference type="ARBA" id="ARBA00004571"/>
    </source>
</evidence>
<dbReference type="SUPFAM" id="SSF56935">
    <property type="entry name" value="Porins"/>
    <property type="match status" value="1"/>
</dbReference>
<keyword evidence="5" id="KW-0732">Signal</keyword>
<dbReference type="Gene3D" id="2.170.130.10">
    <property type="entry name" value="TonB-dependent receptor, plug domain"/>
    <property type="match status" value="1"/>
</dbReference>
<evidence type="ECO:0000313" key="14">
    <source>
        <dbReference type="EMBL" id="MFB9064353.1"/>
    </source>
</evidence>
<name>A0ABV5FLF1_9FLAO</name>
<keyword evidence="15" id="KW-1185">Reference proteome</keyword>
<dbReference type="PANTHER" id="PTHR30069:SF29">
    <property type="entry name" value="HEMOGLOBIN AND HEMOGLOBIN-HAPTOGLOBIN-BINDING PROTEIN 1-RELATED"/>
    <property type="match status" value="1"/>
</dbReference>
<dbReference type="SUPFAM" id="SSF49464">
    <property type="entry name" value="Carboxypeptidase regulatory domain-like"/>
    <property type="match status" value="1"/>
</dbReference>
<dbReference type="InterPro" id="IPR036942">
    <property type="entry name" value="Beta-barrel_TonB_sf"/>
</dbReference>
<evidence type="ECO:0000256" key="4">
    <source>
        <dbReference type="ARBA" id="ARBA00022692"/>
    </source>
</evidence>
<dbReference type="Gene3D" id="2.40.170.20">
    <property type="entry name" value="TonB-dependent receptor, beta-barrel domain"/>
    <property type="match status" value="1"/>
</dbReference>
<keyword evidence="2 10" id="KW-0813">Transport</keyword>
<evidence type="ECO:0000256" key="8">
    <source>
        <dbReference type="ARBA" id="ARBA00023170"/>
    </source>
</evidence>